<gene>
    <name evidence="4" type="ORF">GCM10009550_18830</name>
</gene>
<organism evidence="4 5">
    <name type="scientific">Actinocorallia libanotica</name>
    <dbReference type="NCBI Taxonomy" id="46162"/>
    <lineage>
        <taxon>Bacteria</taxon>
        <taxon>Bacillati</taxon>
        <taxon>Actinomycetota</taxon>
        <taxon>Actinomycetes</taxon>
        <taxon>Streptosporangiales</taxon>
        <taxon>Thermomonosporaceae</taxon>
        <taxon>Actinocorallia</taxon>
    </lineage>
</organism>
<feature type="region of interest" description="Disordered" evidence="1">
    <location>
        <begin position="165"/>
        <end position="195"/>
    </location>
</feature>
<accession>A0ABP4B2T9</accession>
<dbReference type="Proteomes" id="UP001500665">
    <property type="component" value="Unassembled WGS sequence"/>
</dbReference>
<reference evidence="5" key="1">
    <citation type="journal article" date="2019" name="Int. J. Syst. Evol. Microbiol.">
        <title>The Global Catalogue of Microorganisms (GCM) 10K type strain sequencing project: providing services to taxonomists for standard genome sequencing and annotation.</title>
        <authorList>
            <consortium name="The Broad Institute Genomics Platform"/>
            <consortium name="The Broad Institute Genome Sequencing Center for Infectious Disease"/>
            <person name="Wu L."/>
            <person name="Ma J."/>
        </authorList>
    </citation>
    <scope>NUCLEOTIDE SEQUENCE [LARGE SCALE GENOMIC DNA]</scope>
    <source>
        <strain evidence="5">JCM 10696</strain>
    </source>
</reference>
<keyword evidence="2" id="KW-0732">Signal</keyword>
<evidence type="ECO:0000256" key="1">
    <source>
        <dbReference type="SAM" id="MobiDB-lite"/>
    </source>
</evidence>
<evidence type="ECO:0000313" key="4">
    <source>
        <dbReference type="EMBL" id="GAA0945246.1"/>
    </source>
</evidence>
<sequence>MKKRTLIAIAAAGVVAVGGGTAVAVADDEAVSKVTRTVTGSEPAKTELTLEQAVARAQDAVKGTVGSVDLEDGGTGWDLDVLAGDGTWHEVEIDAAGKVTKKAEKSDDAEDKAEDKAEADALKAVKVSAVQAAAAATGSVAGTVTSVDLTGQGAWEVEVRDSKGVEHEVLVDPADGKVVSSAVDADDDSDDEDDD</sequence>
<dbReference type="InterPro" id="IPR025711">
    <property type="entry name" value="PepSY"/>
</dbReference>
<feature type="domain" description="PepSY" evidence="3">
    <location>
        <begin position="127"/>
        <end position="180"/>
    </location>
</feature>
<feature type="signal peptide" evidence="2">
    <location>
        <begin position="1"/>
        <end position="26"/>
    </location>
</feature>
<name>A0ABP4B2T9_9ACTN</name>
<feature type="chain" id="PRO_5047279062" description="PepSY domain-containing protein" evidence="2">
    <location>
        <begin position="27"/>
        <end position="195"/>
    </location>
</feature>
<evidence type="ECO:0000313" key="5">
    <source>
        <dbReference type="Proteomes" id="UP001500665"/>
    </source>
</evidence>
<protein>
    <recommendedName>
        <fullName evidence="3">PepSY domain-containing protein</fullName>
    </recommendedName>
</protein>
<dbReference type="EMBL" id="BAAAHH010000005">
    <property type="protein sequence ID" value="GAA0945246.1"/>
    <property type="molecule type" value="Genomic_DNA"/>
</dbReference>
<dbReference type="Gene3D" id="3.10.450.40">
    <property type="match status" value="2"/>
</dbReference>
<feature type="domain" description="PepSY" evidence="3">
    <location>
        <begin position="48"/>
        <end position="96"/>
    </location>
</feature>
<proteinExistence type="predicted"/>
<keyword evidence="5" id="KW-1185">Reference proteome</keyword>
<evidence type="ECO:0000259" key="3">
    <source>
        <dbReference type="Pfam" id="PF03413"/>
    </source>
</evidence>
<feature type="compositionally biased region" description="Acidic residues" evidence="1">
    <location>
        <begin position="184"/>
        <end position="195"/>
    </location>
</feature>
<dbReference type="RefSeq" id="WP_344238901.1">
    <property type="nucleotide sequence ID" value="NZ_BAAAHH010000005.1"/>
</dbReference>
<dbReference type="Pfam" id="PF03413">
    <property type="entry name" value="PepSY"/>
    <property type="match status" value="2"/>
</dbReference>
<evidence type="ECO:0000256" key="2">
    <source>
        <dbReference type="SAM" id="SignalP"/>
    </source>
</evidence>
<comment type="caution">
    <text evidence="4">The sequence shown here is derived from an EMBL/GenBank/DDBJ whole genome shotgun (WGS) entry which is preliminary data.</text>
</comment>